<name>A0A3E0E062_9FLAO</name>
<reference evidence="2 3" key="1">
    <citation type="submission" date="2018-08" db="EMBL/GenBank/DDBJ databases">
        <title>Genomic Encyclopedia of Archaeal and Bacterial Type Strains, Phase II (KMG-II): from individual species to whole genera.</title>
        <authorList>
            <person name="Goeker M."/>
        </authorList>
    </citation>
    <scope>NUCLEOTIDE SEQUENCE [LARGE SCALE GENOMIC DNA]</scope>
    <source>
        <strain evidence="2 3">DSM 100880</strain>
    </source>
</reference>
<keyword evidence="3" id="KW-1185">Reference proteome</keyword>
<comment type="caution">
    <text evidence="2">The sequence shown here is derived from an EMBL/GenBank/DDBJ whole genome shotgun (WGS) entry which is preliminary data.</text>
</comment>
<dbReference type="Pfam" id="PF18736">
    <property type="entry name" value="pEK499_p136"/>
    <property type="match status" value="1"/>
</dbReference>
<dbReference type="InterPro" id="IPR041318">
    <property type="entry name" value="pEK499_p136"/>
</dbReference>
<organism evidence="2 3">
    <name type="scientific">Flavobacterium aquicola</name>
    <dbReference type="NCBI Taxonomy" id="1682742"/>
    <lineage>
        <taxon>Bacteria</taxon>
        <taxon>Pseudomonadati</taxon>
        <taxon>Bacteroidota</taxon>
        <taxon>Flavobacteriia</taxon>
        <taxon>Flavobacteriales</taxon>
        <taxon>Flavobacteriaceae</taxon>
        <taxon>Flavobacterium</taxon>
    </lineage>
</organism>
<dbReference type="OrthoDB" id="1354973at2"/>
<dbReference type="RefSeq" id="WP_115814985.1">
    <property type="nucleotide sequence ID" value="NZ_QUNI01000017.1"/>
</dbReference>
<feature type="domain" description="pEK499-p136 HEPN" evidence="1">
    <location>
        <begin position="58"/>
        <end position="156"/>
    </location>
</feature>
<accession>A0A3E0E062</accession>
<evidence type="ECO:0000313" key="3">
    <source>
        <dbReference type="Proteomes" id="UP000257136"/>
    </source>
</evidence>
<evidence type="ECO:0000259" key="1">
    <source>
        <dbReference type="Pfam" id="PF18736"/>
    </source>
</evidence>
<sequence length="172" mass="19758">MYTPEEDLLIQSYFTIAFLSELQNNNFLNSEAYKEMPFQDSFIKEHLPSIGIGNRGALVQSLYSMLVLPKELISDKFPAEFSALNDILESLHSQITTTYTSDNPKVDFVRHIRNSVAHGKVNFENDLVVFNDQNKRTGETCEIKITLTNFGQFMSELQKIFFAFVESIKNKK</sequence>
<dbReference type="Proteomes" id="UP000257136">
    <property type="component" value="Unassembled WGS sequence"/>
</dbReference>
<gene>
    <name evidence="2" type="ORF">C8P67_1176</name>
</gene>
<proteinExistence type="predicted"/>
<evidence type="ECO:0000313" key="2">
    <source>
        <dbReference type="EMBL" id="REG91113.1"/>
    </source>
</evidence>
<protein>
    <recommendedName>
        <fullName evidence="1">pEK499-p136 HEPN domain-containing protein</fullName>
    </recommendedName>
</protein>
<dbReference type="AlphaFoldDB" id="A0A3E0E062"/>
<dbReference type="EMBL" id="QUNI01000017">
    <property type="protein sequence ID" value="REG91113.1"/>
    <property type="molecule type" value="Genomic_DNA"/>
</dbReference>